<feature type="transmembrane region" description="Helical" evidence="1">
    <location>
        <begin position="43"/>
        <end position="65"/>
    </location>
</feature>
<dbReference type="Pfam" id="PF09945">
    <property type="entry name" value="DUF2177"/>
    <property type="match status" value="1"/>
</dbReference>
<feature type="transmembrane region" description="Helical" evidence="1">
    <location>
        <begin position="7"/>
        <end position="31"/>
    </location>
</feature>
<evidence type="ECO:0000256" key="1">
    <source>
        <dbReference type="SAM" id="Phobius"/>
    </source>
</evidence>
<keyword evidence="1" id="KW-1133">Transmembrane helix</keyword>
<keyword evidence="1" id="KW-0472">Membrane</keyword>
<dbReference type="RefSeq" id="WP_132312540.1">
    <property type="nucleotide sequence ID" value="NZ_SMAR01000021.1"/>
</dbReference>
<organism evidence="2 3">
    <name type="scientific">Martelella mediterranea</name>
    <dbReference type="NCBI Taxonomy" id="293089"/>
    <lineage>
        <taxon>Bacteria</taxon>
        <taxon>Pseudomonadati</taxon>
        <taxon>Pseudomonadota</taxon>
        <taxon>Alphaproteobacteria</taxon>
        <taxon>Hyphomicrobiales</taxon>
        <taxon>Aurantimonadaceae</taxon>
        <taxon>Martelella</taxon>
    </lineage>
</organism>
<keyword evidence="3" id="KW-1185">Reference proteome</keyword>
<dbReference type="Proteomes" id="UP000295097">
    <property type="component" value="Unassembled WGS sequence"/>
</dbReference>
<keyword evidence="1" id="KW-0812">Transmembrane</keyword>
<feature type="transmembrane region" description="Helical" evidence="1">
    <location>
        <begin position="111"/>
        <end position="129"/>
    </location>
</feature>
<proteinExistence type="predicted"/>
<gene>
    <name evidence="2" type="ORF">EDC90_102157</name>
</gene>
<dbReference type="InterPro" id="IPR018687">
    <property type="entry name" value="DUF2177_membr"/>
</dbReference>
<sequence>MLAYIIGLIATVVVFSILDFIWLGTVAFSFYESHIGDLLLSSPNWTAGLTFYFMYMIGIYYFVVIPGVKHRSALRGLLNGAIFGFMAYGTYDLTNMATLSGWSWNVVIVDMIWGTFATGLTGFLASLAARRLTAST</sequence>
<feature type="transmembrane region" description="Helical" evidence="1">
    <location>
        <begin position="72"/>
        <end position="91"/>
    </location>
</feature>
<reference evidence="2 3" key="1">
    <citation type="submission" date="2019-03" db="EMBL/GenBank/DDBJ databases">
        <title>Freshwater and sediment microbial communities from various areas in North America, analyzing microbe dynamics in response to fracking.</title>
        <authorList>
            <person name="Lamendella R."/>
        </authorList>
    </citation>
    <scope>NUCLEOTIDE SEQUENCE [LARGE SCALE GENOMIC DNA]</scope>
    <source>
        <strain evidence="2 3">175.2</strain>
    </source>
</reference>
<evidence type="ECO:0000313" key="3">
    <source>
        <dbReference type="Proteomes" id="UP000295097"/>
    </source>
</evidence>
<dbReference type="AlphaFoldDB" id="A0A4R3NP71"/>
<comment type="caution">
    <text evidence="2">The sequence shown here is derived from an EMBL/GenBank/DDBJ whole genome shotgun (WGS) entry which is preliminary data.</text>
</comment>
<dbReference type="EMBL" id="SMAR01000021">
    <property type="protein sequence ID" value="TCT36456.1"/>
    <property type="molecule type" value="Genomic_DNA"/>
</dbReference>
<evidence type="ECO:0000313" key="2">
    <source>
        <dbReference type="EMBL" id="TCT36456.1"/>
    </source>
</evidence>
<name>A0A4R3NP71_9HYPH</name>
<dbReference type="OrthoDB" id="166547at2"/>
<accession>A0A4R3NP71</accession>
<protein>
    <submittedName>
        <fullName evidence="2">Putative membrane protein</fullName>
    </submittedName>
</protein>